<evidence type="ECO:0000256" key="9">
    <source>
        <dbReference type="ARBA" id="ARBA00023029"/>
    </source>
</evidence>
<dbReference type="NCBIfam" id="TIGR01057">
    <property type="entry name" value="topA_arch"/>
    <property type="match status" value="1"/>
</dbReference>
<evidence type="ECO:0000256" key="12">
    <source>
        <dbReference type="HAMAP-Rule" id="MF_00952"/>
    </source>
</evidence>
<dbReference type="GO" id="GO:0006265">
    <property type="term" value="P:DNA topological change"/>
    <property type="evidence" value="ECO:0007669"/>
    <property type="project" value="UniProtKB-UniRule"/>
</dbReference>
<dbReference type="Gene3D" id="2.70.20.10">
    <property type="entry name" value="Topoisomerase I, domain 3"/>
    <property type="match status" value="1"/>
</dbReference>
<keyword evidence="10 12" id="KW-0238">DNA-binding</keyword>
<dbReference type="Gene3D" id="1.10.460.10">
    <property type="entry name" value="Topoisomerase I, domain 2"/>
    <property type="match status" value="1"/>
</dbReference>
<dbReference type="Gene3D" id="3.40.50.140">
    <property type="match status" value="1"/>
</dbReference>
<protein>
    <recommendedName>
        <fullName evidence="12">DNA topoisomerase 1</fullName>
        <ecNumber evidence="12">5.6.2.1</ecNumber>
    </recommendedName>
    <alternativeName>
        <fullName evidence="12">DNA topoisomerase I</fullName>
    </alternativeName>
</protein>
<reference evidence="16 17" key="1">
    <citation type="journal article" date="2015" name="Int. J. Syst. Evol. Microbiol.">
        <title>Methanoculleus sediminis sp. nov., a methanogen from sediments near a submarine mud volcano.</title>
        <authorList>
            <person name="Chen S.C."/>
            <person name="Chen M.F."/>
            <person name="Lai M.C."/>
            <person name="Weng C.Y."/>
            <person name="Wu S.Y."/>
            <person name="Lin S."/>
            <person name="Yang T.F."/>
            <person name="Chen P.C."/>
        </authorList>
    </citation>
    <scope>NUCLEOTIDE SEQUENCE [LARGE SCALE GENOMIC DNA]</scope>
    <source>
        <strain evidence="16 17">S3Fa</strain>
    </source>
</reference>
<dbReference type="PRINTS" id="PR00417">
    <property type="entry name" value="PRTPISMRASEI"/>
</dbReference>
<feature type="active site" description="O-(5'-phospho-DNA)-tyrosine intermediate" evidence="12">
    <location>
        <position position="311"/>
    </location>
</feature>
<dbReference type="Gene3D" id="1.10.150.20">
    <property type="entry name" value="5' to 3' exonuclease, C-terminal subdomain"/>
    <property type="match status" value="2"/>
</dbReference>
<sequence length="931" mass="103292">MHLIIAEKNISANRIAQILAGNEKVRATKDGSVSTYSFDTKTVVGLKGHVVEVDFEPGYTNWRSETHTPRSLIDAGIVKKPTEKKIVNLIQKLSKKADLVTIATDYDTEGELIGKEAYELVRAVNSNVRINRARFSAITPAEIRTAFENLTDLDFDLAAAGEARQTVDLMWGAALTRFISLAARRGGTNILSVGRVQSPTLAMIVEREREIESFVPQTYWMLSLDTEKDGVTIEARHTAGRFTDHEAALAAEAGTKEPLVVTDVKEGQKTDRAPTPFDTTTFIVAASRLGLSAANAMRIAEDLYMNGYISYPRTDNTVYPKSLNLNAILNTLKGGVFDKDVAWVQQNRRPVPTRGKKESTDHPPIHPTGSATREALGQDRWKVYELVVRRFLATLSPDANWATTRCTFDASGEPYKATGGRLLYAGWRRIYPYSEAKENILPVLAPGERLPIKKVSLEEKETQPPARYSQSRLIQVMEELGLGTKSTRHEVIGKLVSRRYVEGNPLRPTLVGRAVIDALDNHAETITEPEMTRTLEEHMQLIKQSRRSRDDVVTESREMLHRVFDKLEAHKSEIGTEIMEQTAEEHTVGPCPACGHDLRIRHIGVSQFIGCTGYPECRFNISLPGSTWGKAIRVEETCKEHNLSHVRLIRKGARPWDIGCPLCSHIASNVEALRMMPSMTDDLMRRLHAHHIYTVSEIAGMQPEELAKAVGVDTKEAAELAREAEDALEVLRRRSELRKFVRKIVPPRKGRSHAKIIKNLLEQGIGDIHALSLAEPAALKKAGVPEATGIELLDAARGLCNERALREAGVPAVSLKKYQAGGVASPDDFCYLPIPYLASKTGINPETVHKHVDLVCRHLGRPTPQKITKAAFERGQKELLEIPGLGEATVDRLYLAGIYDAATLRVADPEEVSSITGIQKARLRDYIGHLK</sequence>
<dbReference type="GO" id="GO:0005694">
    <property type="term" value="C:chromosome"/>
    <property type="evidence" value="ECO:0007669"/>
    <property type="project" value="InterPro"/>
</dbReference>
<dbReference type="Pfam" id="PF01751">
    <property type="entry name" value="Toprim"/>
    <property type="match status" value="1"/>
</dbReference>
<dbReference type="Proteomes" id="UP000035301">
    <property type="component" value="Unassembled WGS sequence"/>
</dbReference>
<dbReference type="Gene3D" id="1.10.290.10">
    <property type="entry name" value="Topoisomerase I, domain 4"/>
    <property type="match status" value="1"/>
</dbReference>
<feature type="compositionally biased region" description="Basic and acidic residues" evidence="13">
    <location>
        <begin position="355"/>
        <end position="364"/>
    </location>
</feature>
<dbReference type="InterPro" id="IPR023406">
    <property type="entry name" value="Topo_IA_AS"/>
</dbReference>
<dbReference type="EC" id="5.6.2.1" evidence="12"/>
<dbReference type="Gene3D" id="3.30.65.10">
    <property type="entry name" value="Bacterial Topoisomerase I, domain 1"/>
    <property type="match status" value="1"/>
</dbReference>
<evidence type="ECO:0000256" key="11">
    <source>
        <dbReference type="ARBA" id="ARBA00023235"/>
    </source>
</evidence>
<dbReference type="InterPro" id="IPR010995">
    <property type="entry name" value="DNA_repair_Rad51/TF_NusA_a-hlx"/>
</dbReference>
<evidence type="ECO:0000256" key="10">
    <source>
        <dbReference type="ARBA" id="ARBA00023125"/>
    </source>
</evidence>
<evidence type="ECO:0000256" key="13">
    <source>
        <dbReference type="SAM" id="MobiDB-lite"/>
    </source>
</evidence>
<dbReference type="AlphaFoldDB" id="A0A0H1QX32"/>
<feature type="region of interest" description="Disordered" evidence="13">
    <location>
        <begin position="350"/>
        <end position="372"/>
    </location>
</feature>
<dbReference type="InterPro" id="IPR013498">
    <property type="entry name" value="Topo_IA_Znf"/>
</dbReference>
<evidence type="ECO:0000256" key="8">
    <source>
        <dbReference type="ARBA" id="ARBA00022842"/>
    </source>
</evidence>
<dbReference type="STRING" id="1550566.SZ63_12235"/>
<dbReference type="GO" id="GO:0000166">
    <property type="term" value="F:nucleotide binding"/>
    <property type="evidence" value="ECO:0007669"/>
    <property type="project" value="InterPro"/>
</dbReference>
<dbReference type="GO" id="GO:0006281">
    <property type="term" value="P:DNA repair"/>
    <property type="evidence" value="ECO:0007669"/>
    <property type="project" value="TreeGrafter"/>
</dbReference>
<feature type="region of interest" description="Interaction with DNA" evidence="12">
    <location>
        <begin position="192"/>
        <end position="197"/>
    </location>
</feature>
<keyword evidence="11 12" id="KW-0413">Isomerase</keyword>
<dbReference type="HAMAP" id="MF_00952">
    <property type="entry name" value="Topoisom_1_prok"/>
    <property type="match status" value="1"/>
</dbReference>
<evidence type="ECO:0000313" key="16">
    <source>
        <dbReference type="EMBL" id="KLK87344.1"/>
    </source>
</evidence>
<comment type="caution">
    <text evidence="12">Lacks conserved residue(s) required for the propagation of feature annotation.</text>
</comment>
<feature type="site" description="Interaction with DNA" evidence="12">
    <location>
        <position position="168"/>
    </location>
</feature>
<dbReference type="InterPro" id="IPR013826">
    <property type="entry name" value="Topo_IA_cen_sub3"/>
</dbReference>
<dbReference type="GO" id="GO:0008270">
    <property type="term" value="F:zinc ion binding"/>
    <property type="evidence" value="ECO:0007669"/>
    <property type="project" value="UniProtKB-KW"/>
</dbReference>
<dbReference type="CDD" id="cd00186">
    <property type="entry name" value="TOP1Ac"/>
    <property type="match status" value="1"/>
</dbReference>
<keyword evidence="7" id="KW-0862">Zinc</keyword>
<dbReference type="InterPro" id="IPR034144">
    <property type="entry name" value="TOPRIM_TopoIII"/>
</dbReference>
<comment type="caution">
    <text evidence="16">The sequence shown here is derived from an EMBL/GenBank/DDBJ whole genome shotgun (WGS) entry which is preliminary data.</text>
</comment>
<dbReference type="PATRIC" id="fig|1550566.3.peg.2674"/>
<dbReference type="InterPro" id="IPR000380">
    <property type="entry name" value="Topo_IA"/>
</dbReference>
<comment type="similarity">
    <text evidence="3 12">Belongs to the type IA topoisomerase family.</text>
</comment>
<dbReference type="InterPro" id="IPR013824">
    <property type="entry name" value="Topo_IA_cen_sub1"/>
</dbReference>
<dbReference type="GO" id="GO:0003917">
    <property type="term" value="F:DNA topoisomerase type I (single strand cut, ATP-independent) activity"/>
    <property type="evidence" value="ECO:0007669"/>
    <property type="project" value="UniProtKB-UniRule"/>
</dbReference>
<keyword evidence="8" id="KW-0460">Magnesium</keyword>
<dbReference type="PROSITE" id="PS00396">
    <property type="entry name" value="TOPO_IA_1"/>
    <property type="match status" value="1"/>
</dbReference>
<evidence type="ECO:0000256" key="4">
    <source>
        <dbReference type="ARBA" id="ARBA00022723"/>
    </source>
</evidence>
<comment type="cofactor">
    <cofactor evidence="2">
        <name>Mg(2+)</name>
        <dbReference type="ChEBI" id="CHEBI:18420"/>
    </cofactor>
</comment>
<keyword evidence="9 12" id="KW-0799">Topoisomerase</keyword>
<dbReference type="Pfam" id="PF14520">
    <property type="entry name" value="HHH_5"/>
    <property type="match status" value="1"/>
</dbReference>
<dbReference type="PROSITE" id="PS52039">
    <property type="entry name" value="TOPO_IA_2"/>
    <property type="match status" value="1"/>
</dbReference>
<evidence type="ECO:0000256" key="6">
    <source>
        <dbReference type="ARBA" id="ARBA00022771"/>
    </source>
</evidence>
<dbReference type="NCBIfam" id="NF011532">
    <property type="entry name" value="PRK14973.1"/>
    <property type="match status" value="1"/>
</dbReference>
<keyword evidence="6" id="KW-0863">Zinc-finger</keyword>
<dbReference type="SMART" id="SM00437">
    <property type="entry name" value="TOP1Ac"/>
    <property type="match status" value="1"/>
</dbReference>
<evidence type="ECO:0000259" key="14">
    <source>
        <dbReference type="PROSITE" id="PS50880"/>
    </source>
</evidence>
<feature type="site" description="Interaction with DNA" evidence="12">
    <location>
        <position position="498"/>
    </location>
</feature>
<dbReference type="PANTHER" id="PTHR11390">
    <property type="entry name" value="PROKARYOTIC DNA TOPOISOMERASE"/>
    <property type="match status" value="1"/>
</dbReference>
<evidence type="ECO:0000256" key="7">
    <source>
        <dbReference type="ARBA" id="ARBA00022833"/>
    </source>
</evidence>
<keyword evidence="4" id="KW-0479">Metal-binding</keyword>
<feature type="site" description="Interaction with DNA" evidence="12">
    <location>
        <position position="164"/>
    </location>
</feature>
<name>A0A0H1QX32_9EURY</name>
<dbReference type="Pfam" id="PF01396">
    <property type="entry name" value="Zn_ribbon_Top1"/>
    <property type="match status" value="1"/>
</dbReference>
<dbReference type="FunFam" id="1.10.290.10:FF:000003">
    <property type="entry name" value="DNA topoisomerase"/>
    <property type="match status" value="1"/>
</dbReference>
<feature type="site" description="Interaction with DNA" evidence="12">
    <location>
        <position position="49"/>
    </location>
</feature>
<dbReference type="GO" id="GO:0006310">
    <property type="term" value="P:DNA recombination"/>
    <property type="evidence" value="ECO:0007669"/>
    <property type="project" value="TreeGrafter"/>
</dbReference>
<comment type="subunit">
    <text evidence="12">Monomer.</text>
</comment>
<dbReference type="InterPro" id="IPR005739">
    <property type="entry name" value="TopoI_arch"/>
</dbReference>
<dbReference type="EMBL" id="JXOJ01000008">
    <property type="protein sequence ID" value="KLK87344.1"/>
    <property type="molecule type" value="Genomic_DNA"/>
</dbReference>
<dbReference type="RefSeq" id="WP_048185804.1">
    <property type="nucleotide sequence ID" value="NZ_JXOJ01000008.1"/>
</dbReference>
<dbReference type="NCBIfam" id="NF005555">
    <property type="entry name" value="PRK07220.1"/>
    <property type="match status" value="1"/>
</dbReference>
<keyword evidence="17" id="KW-1185">Reference proteome</keyword>
<evidence type="ECO:0000259" key="15">
    <source>
        <dbReference type="PROSITE" id="PS52039"/>
    </source>
</evidence>
<comment type="function">
    <text evidence="12">Releases the supercoiling and torsional tension of DNA, which is introduced during the DNA replication and transcription, by transiently cleaving and rejoining one strand of the DNA duplex. Introduces a single-strand break via transesterification at a target site in duplex DNA. The scissile phosphodiester is attacked by the catalytic tyrosine of the enzyme, resulting in the formation of a DNA-(5'-phosphotyrosyl)-enzyme intermediate and the expulsion of a 3'-OH DNA strand. The free DNA strand then undergoes passage around the unbroken strand, thus removing DNA supercoils. Finally, in the religation step, the DNA 3'-OH attacks the covalent intermediate to expel the active-site tyrosine and restore the DNA phosphodiester backbone.</text>
</comment>
<dbReference type="InterPro" id="IPR013825">
    <property type="entry name" value="Topo_IA_cen_sub2"/>
</dbReference>
<dbReference type="SMART" id="SM00493">
    <property type="entry name" value="TOPRIM"/>
    <property type="match status" value="1"/>
</dbReference>
<accession>A0A0H1QX32</accession>
<feature type="domain" description="Toprim" evidence="14">
    <location>
        <begin position="1"/>
        <end position="136"/>
    </location>
</feature>
<dbReference type="OrthoDB" id="30963at2157"/>
<evidence type="ECO:0000256" key="2">
    <source>
        <dbReference type="ARBA" id="ARBA00001946"/>
    </source>
</evidence>
<dbReference type="InterPro" id="IPR003602">
    <property type="entry name" value="Topo_IA_DNA-bd_dom"/>
</dbReference>
<dbReference type="InterPro" id="IPR013497">
    <property type="entry name" value="Topo_IA_cen"/>
</dbReference>
<dbReference type="PANTHER" id="PTHR11390:SF26">
    <property type="entry name" value="DNA TOPOISOMERASE 1"/>
    <property type="match status" value="1"/>
</dbReference>
<proteinExistence type="inferred from homology"/>
<keyword evidence="5" id="KW-0677">Repeat</keyword>
<evidence type="ECO:0000313" key="17">
    <source>
        <dbReference type="Proteomes" id="UP000035301"/>
    </source>
</evidence>
<dbReference type="InterPro" id="IPR006171">
    <property type="entry name" value="TOPRIM_dom"/>
</dbReference>
<evidence type="ECO:0000256" key="5">
    <source>
        <dbReference type="ARBA" id="ARBA00022737"/>
    </source>
</evidence>
<dbReference type="PROSITE" id="PS50880">
    <property type="entry name" value="TOPRIM"/>
    <property type="match status" value="1"/>
</dbReference>
<evidence type="ECO:0000256" key="3">
    <source>
        <dbReference type="ARBA" id="ARBA00009446"/>
    </source>
</evidence>
<organism evidence="16 17">
    <name type="scientific">Methanoculleus sediminis</name>
    <dbReference type="NCBI Taxonomy" id="1550566"/>
    <lineage>
        <taxon>Archaea</taxon>
        <taxon>Methanobacteriati</taxon>
        <taxon>Methanobacteriota</taxon>
        <taxon>Stenosarchaea group</taxon>
        <taxon>Methanomicrobia</taxon>
        <taxon>Methanomicrobiales</taxon>
        <taxon>Methanomicrobiaceae</taxon>
        <taxon>Methanoculleus</taxon>
    </lineage>
</organism>
<feature type="domain" description="Topo IA-type catalytic" evidence="15">
    <location>
        <begin position="154"/>
        <end position="564"/>
    </location>
</feature>
<dbReference type="SUPFAM" id="SSF47794">
    <property type="entry name" value="Rad51 N-terminal domain-like"/>
    <property type="match status" value="1"/>
</dbReference>
<comment type="catalytic activity">
    <reaction evidence="1 12">
        <text>ATP-independent breakage of single-stranded DNA, followed by passage and rejoining.</text>
        <dbReference type="EC" id="5.6.2.1"/>
    </reaction>
</comment>
<dbReference type="Pfam" id="PF01131">
    <property type="entry name" value="Topoisom_bac"/>
    <property type="match status" value="1"/>
</dbReference>
<dbReference type="InterPro" id="IPR023405">
    <property type="entry name" value="Topo_IA_core_domain"/>
</dbReference>
<feature type="site" description="Interaction with DNA" evidence="12">
    <location>
        <position position="313"/>
    </location>
</feature>
<dbReference type="CDD" id="cd03362">
    <property type="entry name" value="TOPRIM_TopoIA_TopoIII"/>
    <property type="match status" value="1"/>
</dbReference>
<dbReference type="InterPro" id="IPR003601">
    <property type="entry name" value="Topo_IA_2"/>
</dbReference>
<dbReference type="SUPFAM" id="SSF56712">
    <property type="entry name" value="Prokaryotic type I DNA topoisomerase"/>
    <property type="match status" value="1"/>
</dbReference>
<dbReference type="InterPro" id="IPR028612">
    <property type="entry name" value="Topoisom_1_IA"/>
</dbReference>
<dbReference type="GO" id="GO:0003677">
    <property type="term" value="F:DNA binding"/>
    <property type="evidence" value="ECO:0007669"/>
    <property type="project" value="UniProtKB-KW"/>
</dbReference>
<dbReference type="SMART" id="SM00436">
    <property type="entry name" value="TOP1Bc"/>
    <property type="match status" value="1"/>
</dbReference>
<gene>
    <name evidence="12" type="primary">topA</name>
    <name evidence="16" type="ORF">SZ63_12235</name>
</gene>
<evidence type="ECO:0000256" key="1">
    <source>
        <dbReference type="ARBA" id="ARBA00000213"/>
    </source>
</evidence>